<sequence length="1019" mass="114597">MSHIPDEDITMEFTPGSSGSTGSNSITLDKDLVEKLFAALANNATTAKQHIKVHEPDLFHGERSSLAVNSWLSSLETYFELTKLNETEKCLYAVTLLRGGALLWWNRIRNEIVAPKDWVSFKSALSVEFKPFNSEQAARDKLAVLHQGSSVASYINEFRTLQLQIPDLSKGDALDRFIRGLKKNLRMAVRSRFPASLDAAESIALAIEGAAEELPVSSQVEGEVVVTKAASRPFVRAPPVGYQDDPMDLDAIRDALNAINANLNRRNRPAGMGDRRQIRCFGCQGFGHVKSECPTWRKSGGSQRDNRFGGNRKKHSLNSIASAGAQRQAGPSLGHLIDLETEDEDGNLSADQAHLMNLNNKESDLPLYEFFLYDNSDKRTVKVLLDTGASSNYISPRLVNSSMTVVPLSYSREVETAGGHVMTIDRKVEFQLVVQGLSYTVQAYIFDMKFDIILGQQWFRQARPVPDWGNSCWKLVAPGGIGEVVLTPCGDPRLAQAKGSGHDLAYVISKKQLQRYARKRLVEEVYLVHFTKPEQSTSERSAEADKLEKTILDEFHDVFRNDLPPGLPPVRVVEHVIDTGDANPINKPPFKMSPLELDELRRQLKELLTLGFIRPSSSPWGAPVLFVRKKDGTLRMCIDYRAVNALTRRLNTPLPRIDECLERLGGARYFSSIDLKSGYHQVRIKDEDVAKTAFNTRYGSYEFLVLPFGLTNSPPTFQKMMNAVLHDFIDKFVLVYLDDILIFSKTQEDHYKHLRLVMQRLRENKLYANPKKCVFNRSEVEFLGYRVSANGTLPSESKVKAVQEWPQPTNVQEVRQFVGLCSHYRRFIPGFSSVAAPLTDLTKGTGAKRRPIQWTDECQAAFDNLKNLMSSAPVLQHPDLDKPFVIETDASDYGIGAVLLQRDANDILHPIAFESKKLSLTEQGYPIQERELLAVLHSLRVWRCFVDGSQYVIYTDHNPLQYLRSQGKPTPRLVRWMSEIETYNPLIKYKPGKENGVPDALSRRGGCCIHTTSKVNIHG</sequence>
<organism evidence="16 17">
    <name type="scientific">Rhizopus oryzae</name>
    <name type="common">Mucormycosis agent</name>
    <name type="synonym">Rhizopus arrhizus var. delemar</name>
    <dbReference type="NCBI Taxonomy" id="64495"/>
    <lineage>
        <taxon>Eukaryota</taxon>
        <taxon>Fungi</taxon>
        <taxon>Fungi incertae sedis</taxon>
        <taxon>Mucoromycota</taxon>
        <taxon>Mucoromycotina</taxon>
        <taxon>Mucoromycetes</taxon>
        <taxon>Mucorales</taxon>
        <taxon>Mucorineae</taxon>
        <taxon>Rhizopodaceae</taxon>
        <taxon>Rhizopus</taxon>
    </lineage>
</organism>
<dbReference type="InterPro" id="IPR043128">
    <property type="entry name" value="Rev_trsase/Diguanyl_cyclase"/>
</dbReference>
<dbReference type="Pfam" id="PF13650">
    <property type="entry name" value="Asp_protease_2"/>
    <property type="match status" value="1"/>
</dbReference>
<dbReference type="GO" id="GO:0015074">
    <property type="term" value="P:DNA integration"/>
    <property type="evidence" value="ECO:0007669"/>
    <property type="project" value="UniProtKB-KW"/>
</dbReference>
<dbReference type="InterPro" id="IPR000477">
    <property type="entry name" value="RT_dom"/>
</dbReference>
<evidence type="ECO:0000256" key="4">
    <source>
        <dbReference type="ARBA" id="ARBA00022722"/>
    </source>
</evidence>
<keyword evidence="17" id="KW-1185">Reference proteome</keyword>
<dbReference type="Gene3D" id="2.40.70.10">
    <property type="entry name" value="Acid Proteases"/>
    <property type="match status" value="1"/>
</dbReference>
<dbReference type="Pfam" id="PF00078">
    <property type="entry name" value="RVT_1"/>
    <property type="match status" value="1"/>
</dbReference>
<evidence type="ECO:0000256" key="2">
    <source>
        <dbReference type="ARBA" id="ARBA00022679"/>
    </source>
</evidence>
<keyword evidence="10" id="KW-0238">DNA-binding</keyword>
<dbReference type="PANTHER" id="PTHR37984">
    <property type="entry name" value="PROTEIN CBG26694"/>
    <property type="match status" value="1"/>
</dbReference>
<keyword evidence="6" id="KW-0255">Endonuclease</keyword>
<proteinExistence type="predicted"/>
<evidence type="ECO:0000313" key="17">
    <source>
        <dbReference type="Proteomes" id="UP000716291"/>
    </source>
</evidence>
<dbReference type="Gene3D" id="3.10.20.370">
    <property type="match status" value="1"/>
</dbReference>
<keyword evidence="7" id="KW-0460">Magnesium</keyword>
<dbReference type="InterPro" id="IPR001878">
    <property type="entry name" value="Znf_CCHC"/>
</dbReference>
<keyword evidence="12" id="KW-0862">Zinc</keyword>
<evidence type="ECO:0000256" key="7">
    <source>
        <dbReference type="ARBA" id="ARBA00022842"/>
    </source>
</evidence>
<evidence type="ECO:0000259" key="14">
    <source>
        <dbReference type="PROSITE" id="PS50158"/>
    </source>
</evidence>
<dbReference type="InterPro" id="IPR050951">
    <property type="entry name" value="Retrovirus_Pol_polyprotein"/>
</dbReference>
<evidence type="ECO:0000256" key="10">
    <source>
        <dbReference type="ARBA" id="ARBA00023125"/>
    </source>
</evidence>
<dbReference type="InterPro" id="IPR041577">
    <property type="entry name" value="RT_RNaseH_2"/>
</dbReference>
<evidence type="ECO:0000256" key="12">
    <source>
        <dbReference type="PROSITE-ProRule" id="PRU00047"/>
    </source>
</evidence>
<keyword evidence="1" id="KW-0645">Protease</keyword>
<keyword evidence="4" id="KW-0540">Nuclease</keyword>
<dbReference type="InterPro" id="IPR005162">
    <property type="entry name" value="Retrotrans_gag_dom"/>
</dbReference>
<feature type="region of interest" description="Disordered" evidence="13">
    <location>
        <begin position="1"/>
        <end position="23"/>
    </location>
</feature>
<gene>
    <name evidence="16" type="ORF">G6F64_011552</name>
</gene>
<dbReference type="FunFam" id="3.10.20.370:FF:000001">
    <property type="entry name" value="Retrovirus-related Pol polyprotein from transposon 17.6-like protein"/>
    <property type="match status" value="1"/>
</dbReference>
<dbReference type="GO" id="GO:0004190">
    <property type="term" value="F:aspartic-type endopeptidase activity"/>
    <property type="evidence" value="ECO:0007669"/>
    <property type="project" value="UniProtKB-KW"/>
</dbReference>
<feature type="domain" description="Reverse transcriptase" evidence="15">
    <location>
        <begin position="608"/>
        <end position="787"/>
    </location>
</feature>
<dbReference type="SUPFAM" id="SSF50630">
    <property type="entry name" value="Acid proteases"/>
    <property type="match status" value="1"/>
</dbReference>
<dbReference type="OrthoDB" id="2220690at2759"/>
<dbReference type="InterPro" id="IPR001969">
    <property type="entry name" value="Aspartic_peptidase_AS"/>
</dbReference>
<keyword evidence="4" id="KW-0378">Hydrolase</keyword>
<dbReference type="InterPro" id="IPR021109">
    <property type="entry name" value="Peptidase_aspartic_dom_sf"/>
</dbReference>
<reference evidence="16" key="1">
    <citation type="journal article" date="2020" name="Microb. Genom.">
        <title>Genetic diversity of clinical and environmental Mucorales isolates obtained from an investigation of mucormycosis cases among solid organ transplant recipients.</title>
        <authorList>
            <person name="Nguyen M.H."/>
            <person name="Kaul D."/>
            <person name="Muto C."/>
            <person name="Cheng S.J."/>
            <person name="Richter R.A."/>
            <person name="Bruno V.M."/>
            <person name="Liu G."/>
            <person name="Beyhan S."/>
            <person name="Sundermann A.J."/>
            <person name="Mounaud S."/>
            <person name="Pasculle A.W."/>
            <person name="Nierman W.C."/>
            <person name="Driscoll E."/>
            <person name="Cumbie R."/>
            <person name="Clancy C.J."/>
            <person name="Dupont C.L."/>
        </authorList>
    </citation>
    <scope>NUCLEOTIDE SEQUENCE</scope>
    <source>
        <strain evidence="16">GL11</strain>
    </source>
</reference>
<evidence type="ECO:0000256" key="1">
    <source>
        <dbReference type="ARBA" id="ARBA00022670"/>
    </source>
</evidence>
<dbReference type="Gene3D" id="3.30.70.270">
    <property type="match status" value="2"/>
</dbReference>
<dbReference type="CDD" id="cd09274">
    <property type="entry name" value="RNase_HI_RT_Ty3"/>
    <property type="match status" value="1"/>
</dbReference>
<keyword evidence="11" id="KW-0511">Multifunctional enzyme</keyword>
<keyword evidence="9" id="KW-0229">DNA integration</keyword>
<dbReference type="EMBL" id="JAANQT010002874">
    <property type="protein sequence ID" value="KAG1301721.1"/>
    <property type="molecule type" value="Genomic_DNA"/>
</dbReference>
<dbReference type="GO" id="GO:0006508">
    <property type="term" value="P:proteolysis"/>
    <property type="evidence" value="ECO:0007669"/>
    <property type="project" value="UniProtKB-KW"/>
</dbReference>
<dbReference type="Proteomes" id="UP000716291">
    <property type="component" value="Unassembled WGS sequence"/>
</dbReference>
<protein>
    <recommendedName>
        <fullName evidence="18">Reverse transcriptase</fullName>
    </recommendedName>
</protein>
<keyword evidence="12" id="KW-0479">Metal-binding</keyword>
<dbReference type="FunFam" id="3.30.70.270:FF:000020">
    <property type="entry name" value="Transposon Tf2-6 polyprotein-like Protein"/>
    <property type="match status" value="1"/>
</dbReference>
<dbReference type="GO" id="GO:0003723">
    <property type="term" value="F:RNA binding"/>
    <property type="evidence" value="ECO:0007669"/>
    <property type="project" value="UniProtKB-KW"/>
</dbReference>
<dbReference type="Pfam" id="PF17919">
    <property type="entry name" value="RT_RNaseH_2"/>
    <property type="match status" value="1"/>
</dbReference>
<dbReference type="Pfam" id="PF03732">
    <property type="entry name" value="Retrotrans_gag"/>
    <property type="match status" value="1"/>
</dbReference>
<keyword evidence="3" id="KW-0548">Nucleotidyltransferase</keyword>
<dbReference type="InterPro" id="IPR036875">
    <property type="entry name" value="Znf_CCHC_sf"/>
</dbReference>
<keyword evidence="5" id="KW-0064">Aspartyl protease</keyword>
<dbReference type="PANTHER" id="PTHR37984:SF5">
    <property type="entry name" value="PROTEIN NYNRIN-LIKE"/>
    <property type="match status" value="1"/>
</dbReference>
<evidence type="ECO:0000313" key="16">
    <source>
        <dbReference type="EMBL" id="KAG1301721.1"/>
    </source>
</evidence>
<feature type="domain" description="CCHC-type" evidence="14">
    <location>
        <begin position="279"/>
        <end position="294"/>
    </location>
</feature>
<evidence type="ECO:0000256" key="11">
    <source>
        <dbReference type="ARBA" id="ARBA00023268"/>
    </source>
</evidence>
<keyword evidence="12" id="KW-0863">Zinc-finger</keyword>
<evidence type="ECO:0000256" key="3">
    <source>
        <dbReference type="ARBA" id="ARBA00022695"/>
    </source>
</evidence>
<dbReference type="CDD" id="cd00303">
    <property type="entry name" value="retropepsin_like"/>
    <property type="match status" value="1"/>
</dbReference>
<evidence type="ECO:0000256" key="8">
    <source>
        <dbReference type="ARBA" id="ARBA00022884"/>
    </source>
</evidence>
<dbReference type="AlphaFoldDB" id="A0A9P7BMC4"/>
<dbReference type="PROSITE" id="PS50158">
    <property type="entry name" value="ZF_CCHC"/>
    <property type="match status" value="1"/>
</dbReference>
<comment type="caution">
    <text evidence="16">The sequence shown here is derived from an EMBL/GenBank/DDBJ whole genome shotgun (WGS) entry which is preliminary data.</text>
</comment>
<evidence type="ECO:0000256" key="5">
    <source>
        <dbReference type="ARBA" id="ARBA00022750"/>
    </source>
</evidence>
<dbReference type="CDD" id="cd01647">
    <property type="entry name" value="RT_LTR"/>
    <property type="match status" value="1"/>
</dbReference>
<dbReference type="GO" id="GO:0004519">
    <property type="term" value="F:endonuclease activity"/>
    <property type="evidence" value="ECO:0007669"/>
    <property type="project" value="UniProtKB-KW"/>
</dbReference>
<dbReference type="SUPFAM" id="SSF57756">
    <property type="entry name" value="Retrovirus zinc finger-like domains"/>
    <property type="match status" value="1"/>
</dbReference>
<keyword evidence="8" id="KW-0694">RNA-binding</keyword>
<dbReference type="PROSITE" id="PS00141">
    <property type="entry name" value="ASP_PROTEASE"/>
    <property type="match status" value="1"/>
</dbReference>
<dbReference type="GO" id="GO:0003677">
    <property type="term" value="F:DNA binding"/>
    <property type="evidence" value="ECO:0007669"/>
    <property type="project" value="UniProtKB-KW"/>
</dbReference>
<dbReference type="GO" id="GO:0016779">
    <property type="term" value="F:nucleotidyltransferase activity"/>
    <property type="evidence" value="ECO:0007669"/>
    <property type="project" value="UniProtKB-KW"/>
</dbReference>
<dbReference type="SUPFAM" id="SSF56672">
    <property type="entry name" value="DNA/RNA polymerases"/>
    <property type="match status" value="1"/>
</dbReference>
<evidence type="ECO:0000256" key="9">
    <source>
        <dbReference type="ARBA" id="ARBA00022908"/>
    </source>
</evidence>
<evidence type="ECO:0000259" key="15">
    <source>
        <dbReference type="PROSITE" id="PS50878"/>
    </source>
</evidence>
<dbReference type="Gene3D" id="3.10.10.10">
    <property type="entry name" value="HIV Type 1 Reverse Transcriptase, subunit A, domain 1"/>
    <property type="match status" value="1"/>
</dbReference>
<accession>A0A9P7BMC4</accession>
<dbReference type="GO" id="GO:0008270">
    <property type="term" value="F:zinc ion binding"/>
    <property type="evidence" value="ECO:0007669"/>
    <property type="project" value="UniProtKB-KW"/>
</dbReference>
<evidence type="ECO:0000256" key="6">
    <source>
        <dbReference type="ARBA" id="ARBA00022759"/>
    </source>
</evidence>
<name>A0A9P7BMC4_RHIOR</name>
<evidence type="ECO:0000256" key="13">
    <source>
        <dbReference type="SAM" id="MobiDB-lite"/>
    </source>
</evidence>
<dbReference type="InterPro" id="IPR043502">
    <property type="entry name" value="DNA/RNA_pol_sf"/>
</dbReference>
<evidence type="ECO:0008006" key="18">
    <source>
        <dbReference type="Google" id="ProtNLM"/>
    </source>
</evidence>
<dbReference type="PROSITE" id="PS50878">
    <property type="entry name" value="RT_POL"/>
    <property type="match status" value="1"/>
</dbReference>
<keyword evidence="2" id="KW-0808">Transferase</keyword>